<dbReference type="HAMAP" id="MF_00246">
    <property type="entry name" value="Galactokinase"/>
    <property type="match status" value="1"/>
</dbReference>
<feature type="binding site" evidence="11">
    <location>
        <position position="169"/>
    </location>
    <ligand>
        <name>Mg(2+)</name>
        <dbReference type="ChEBI" id="CHEBI:18420"/>
    </ligand>
</feature>
<evidence type="ECO:0000256" key="4">
    <source>
        <dbReference type="ARBA" id="ARBA00022723"/>
    </source>
</evidence>
<gene>
    <name evidence="11 16" type="primary">galK</name>
    <name evidence="16" type="ORF">CLHUN_35120</name>
</gene>
<feature type="binding site" evidence="11">
    <location>
        <begin position="125"/>
        <end position="131"/>
    </location>
    <ligand>
        <name>ATP</name>
        <dbReference type="ChEBI" id="CHEBI:30616"/>
    </ligand>
</feature>
<evidence type="ECO:0000256" key="8">
    <source>
        <dbReference type="ARBA" id="ARBA00022842"/>
    </source>
</evidence>
<dbReference type="NCBIfam" id="TIGR00131">
    <property type="entry name" value="gal_kin"/>
    <property type="match status" value="1"/>
</dbReference>
<comment type="caution">
    <text evidence="11">Lacks conserved residue(s) required for the propagation of feature annotation.</text>
</comment>
<keyword evidence="7 11" id="KW-0067">ATP-binding</keyword>
<feature type="active site" description="Proton acceptor" evidence="11">
    <location>
        <position position="181"/>
    </location>
</feature>
<dbReference type="InterPro" id="IPR019741">
    <property type="entry name" value="Galactokinase_CS"/>
</dbReference>
<comment type="similarity">
    <text evidence="1 11">Belongs to the GHMP kinase family. GalK subfamily.</text>
</comment>
<evidence type="ECO:0000256" key="6">
    <source>
        <dbReference type="ARBA" id="ARBA00022777"/>
    </source>
</evidence>
<evidence type="ECO:0000256" key="3">
    <source>
        <dbReference type="ARBA" id="ARBA00022679"/>
    </source>
</evidence>
<keyword evidence="9 11" id="KW-0299">Galactose metabolism</keyword>
<evidence type="ECO:0000259" key="15">
    <source>
        <dbReference type="Pfam" id="PF10509"/>
    </source>
</evidence>
<evidence type="ECO:0000256" key="11">
    <source>
        <dbReference type="HAMAP-Rule" id="MF_00246"/>
    </source>
</evidence>
<comment type="function">
    <text evidence="11">Catalyzes the transfer of the gamma-phosphate of ATP to D-galactose to form alpha-D-galactose-1-phosphate (Gal-1-P).</text>
</comment>
<dbReference type="EC" id="2.7.1.6" evidence="11 12"/>
<evidence type="ECO:0000256" key="10">
    <source>
        <dbReference type="ARBA" id="ARBA00023277"/>
    </source>
</evidence>
<dbReference type="UniPathway" id="UPA00214"/>
<dbReference type="EMBL" id="MZGX01000027">
    <property type="protein sequence ID" value="OPX42545.1"/>
    <property type="molecule type" value="Genomic_DNA"/>
</dbReference>
<dbReference type="PANTHER" id="PTHR10457">
    <property type="entry name" value="MEVALONATE KINASE/GALACTOKINASE"/>
    <property type="match status" value="1"/>
</dbReference>
<keyword evidence="2 11" id="KW-0963">Cytoplasm</keyword>
<dbReference type="GO" id="GO:0004335">
    <property type="term" value="F:galactokinase activity"/>
    <property type="evidence" value="ECO:0007669"/>
    <property type="project" value="UniProtKB-UniRule"/>
</dbReference>
<dbReference type="RefSeq" id="WP_080065935.1">
    <property type="nucleotide sequence ID" value="NZ_MZGX01000027.1"/>
</dbReference>
<dbReference type="Pfam" id="PF10509">
    <property type="entry name" value="GalKase_gal_bdg"/>
    <property type="match status" value="1"/>
</dbReference>
<keyword evidence="17" id="KW-1185">Reference proteome</keyword>
<accession>A0A1V4SGE0</accession>
<comment type="catalytic activity">
    <reaction evidence="11">
        <text>alpha-D-galactose + ATP = alpha-D-galactose 1-phosphate + ADP + H(+)</text>
        <dbReference type="Rhea" id="RHEA:13553"/>
        <dbReference type="ChEBI" id="CHEBI:15378"/>
        <dbReference type="ChEBI" id="CHEBI:28061"/>
        <dbReference type="ChEBI" id="CHEBI:30616"/>
        <dbReference type="ChEBI" id="CHEBI:58336"/>
        <dbReference type="ChEBI" id="CHEBI:456216"/>
        <dbReference type="EC" id="2.7.1.6"/>
    </reaction>
</comment>
<comment type="pathway">
    <text evidence="11">Carbohydrate metabolism; galactose metabolism.</text>
</comment>
<feature type="binding site" evidence="11">
    <location>
        <begin position="37"/>
        <end position="40"/>
    </location>
    <ligand>
        <name>substrate</name>
    </ligand>
</feature>
<dbReference type="Pfam" id="PF00288">
    <property type="entry name" value="GHMP_kinases_N"/>
    <property type="match status" value="1"/>
</dbReference>
<dbReference type="InterPro" id="IPR022963">
    <property type="entry name" value="Galactokinase_bac"/>
</dbReference>
<dbReference type="FunFam" id="3.30.70.890:FF:000001">
    <property type="entry name" value="Galactokinase"/>
    <property type="match status" value="1"/>
</dbReference>
<evidence type="ECO:0000256" key="2">
    <source>
        <dbReference type="ARBA" id="ARBA00022490"/>
    </source>
</evidence>
<dbReference type="GO" id="GO:0006012">
    <property type="term" value="P:galactose metabolic process"/>
    <property type="evidence" value="ECO:0007669"/>
    <property type="project" value="UniProtKB-UniRule"/>
</dbReference>
<dbReference type="PROSITE" id="PS00627">
    <property type="entry name" value="GHMP_KINASES_ATP"/>
    <property type="match status" value="1"/>
</dbReference>
<keyword evidence="3 11" id="KW-0808">Transferase</keyword>
<keyword evidence="6 11" id="KW-0418">Kinase</keyword>
<evidence type="ECO:0000259" key="14">
    <source>
        <dbReference type="Pfam" id="PF08544"/>
    </source>
</evidence>
<feature type="domain" description="GHMP kinase C-terminal" evidence="14">
    <location>
        <begin position="292"/>
        <end position="372"/>
    </location>
</feature>
<dbReference type="PRINTS" id="PR00473">
    <property type="entry name" value="GALCTOKINASE"/>
</dbReference>
<comment type="caution">
    <text evidence="16">The sequence shown here is derived from an EMBL/GenBank/DDBJ whole genome shotgun (WGS) entry which is preliminary data.</text>
</comment>
<feature type="binding site" evidence="11">
    <location>
        <position position="131"/>
    </location>
    <ligand>
        <name>Mg(2+)</name>
        <dbReference type="ChEBI" id="CHEBI:18420"/>
    </ligand>
</feature>
<dbReference type="FunFam" id="3.30.230.10:FF:000017">
    <property type="entry name" value="Galactokinase"/>
    <property type="match status" value="1"/>
</dbReference>
<evidence type="ECO:0000256" key="9">
    <source>
        <dbReference type="ARBA" id="ARBA00023144"/>
    </source>
</evidence>
<dbReference type="Gene3D" id="3.30.230.10">
    <property type="match status" value="1"/>
</dbReference>
<evidence type="ECO:0000256" key="5">
    <source>
        <dbReference type="ARBA" id="ARBA00022741"/>
    </source>
</evidence>
<dbReference type="Pfam" id="PF08544">
    <property type="entry name" value="GHMP_kinases_C"/>
    <property type="match status" value="1"/>
</dbReference>
<dbReference type="InterPro" id="IPR013750">
    <property type="entry name" value="GHMP_kinase_C_dom"/>
</dbReference>
<keyword evidence="4 11" id="KW-0479">Metal-binding</keyword>
<dbReference type="Gene3D" id="3.30.70.890">
    <property type="entry name" value="GHMP kinase, C-terminal domain"/>
    <property type="match status" value="1"/>
</dbReference>
<dbReference type="InterPro" id="IPR014721">
    <property type="entry name" value="Ribsml_uS5_D2-typ_fold_subgr"/>
</dbReference>
<dbReference type="PRINTS" id="PR00959">
    <property type="entry name" value="MEVGALKINASE"/>
</dbReference>
<organism evidence="16 17">
    <name type="scientific">Ruminiclostridium hungatei</name>
    <name type="common">Clostridium hungatei</name>
    <dbReference type="NCBI Taxonomy" id="48256"/>
    <lineage>
        <taxon>Bacteria</taxon>
        <taxon>Bacillati</taxon>
        <taxon>Bacillota</taxon>
        <taxon>Clostridia</taxon>
        <taxon>Eubacteriales</taxon>
        <taxon>Oscillospiraceae</taxon>
        <taxon>Ruminiclostridium</taxon>
    </lineage>
</organism>
<dbReference type="NCBIfam" id="NF003705">
    <property type="entry name" value="PRK05322.1"/>
    <property type="match status" value="1"/>
</dbReference>
<dbReference type="AlphaFoldDB" id="A0A1V4SGE0"/>
<proteinExistence type="inferred from homology"/>
<dbReference type="PROSITE" id="PS00106">
    <property type="entry name" value="GALACTOKINASE"/>
    <property type="match status" value="1"/>
</dbReference>
<dbReference type="InterPro" id="IPR006204">
    <property type="entry name" value="GHMP_kinase_N_dom"/>
</dbReference>
<keyword evidence="10 11" id="KW-0119">Carbohydrate metabolism</keyword>
<dbReference type="PANTHER" id="PTHR10457:SF7">
    <property type="entry name" value="GALACTOKINASE-RELATED"/>
    <property type="match status" value="1"/>
</dbReference>
<keyword evidence="8 11" id="KW-0460">Magnesium</keyword>
<dbReference type="PIRSF" id="PIRSF000530">
    <property type="entry name" value="Galactokinase"/>
    <property type="match status" value="1"/>
</dbReference>
<dbReference type="GO" id="GO:0000287">
    <property type="term" value="F:magnesium ion binding"/>
    <property type="evidence" value="ECO:0007669"/>
    <property type="project" value="UniProtKB-UniRule"/>
</dbReference>
<sequence length="399" mass="44042">MEKDYKELRKKFCELYGGSEEELRIFSGPGRVNLIGEHIDYCGGFVFPAALSLDSTVIARANKDNTLRMAATDLPVKVEVRLDNLISGKTLSWGNYQAGVAYMLQNAGYKLVGVDMLFHDTVPLGSGLSSSAAIELAAAVALVTLGNEAHGINKPVDLVEMAVLSQKTENEFCGVNCGIMDQFASAMGKKDHAILLDCSTLKYEYLPLKLEGYKIVLGNTRKKRSLGESKYNERVAECAEGLEILKKYLPEKKNLCSITVEEFERYKSRIQNEVIRKRATHVIYENDRVLKAVEALRKNDIPELGRLLVEANASIRDLYQVTGKELDVMTAEAMKVEGVLGARMTGAGFGGCTVNIVPEDMLGRFMEQVGKNYREQTGIVPQFHVSAIGDGAREIKPEL</sequence>
<protein>
    <recommendedName>
        <fullName evidence="11 12">Galactokinase</fullName>
        <ecNumber evidence="11 12">2.7.1.6</ecNumber>
    </recommendedName>
    <alternativeName>
        <fullName evidence="11">Galactose kinase</fullName>
    </alternativeName>
</protein>
<feature type="domain" description="Galactokinase N-terminal" evidence="15">
    <location>
        <begin position="10"/>
        <end position="60"/>
    </location>
</feature>
<evidence type="ECO:0000256" key="7">
    <source>
        <dbReference type="ARBA" id="ARBA00022840"/>
    </source>
</evidence>
<evidence type="ECO:0000313" key="16">
    <source>
        <dbReference type="EMBL" id="OPX42545.1"/>
    </source>
</evidence>
<name>A0A1V4SGE0_RUMHU</name>
<dbReference type="GO" id="GO:0005829">
    <property type="term" value="C:cytosol"/>
    <property type="evidence" value="ECO:0007669"/>
    <property type="project" value="TreeGrafter"/>
</dbReference>
<dbReference type="InterPro" id="IPR000705">
    <property type="entry name" value="Galactokinase"/>
</dbReference>
<evidence type="ECO:0000256" key="12">
    <source>
        <dbReference type="NCBIfam" id="TIGR00131"/>
    </source>
</evidence>
<dbReference type="SUPFAM" id="SSF55060">
    <property type="entry name" value="GHMP Kinase, C-terminal domain"/>
    <property type="match status" value="1"/>
</dbReference>
<dbReference type="GO" id="GO:0005524">
    <property type="term" value="F:ATP binding"/>
    <property type="evidence" value="ECO:0007669"/>
    <property type="project" value="UniProtKB-UniRule"/>
</dbReference>
<comment type="subcellular location">
    <subcellularLocation>
        <location evidence="11">Cytoplasm</location>
    </subcellularLocation>
</comment>
<feature type="binding site" evidence="11">
    <location>
        <position position="231"/>
    </location>
    <ligand>
        <name>substrate</name>
    </ligand>
</feature>
<dbReference type="SUPFAM" id="SSF54211">
    <property type="entry name" value="Ribosomal protein S5 domain 2-like"/>
    <property type="match status" value="1"/>
</dbReference>
<feature type="domain" description="GHMP kinase N-terminal" evidence="13">
    <location>
        <begin position="99"/>
        <end position="189"/>
    </location>
</feature>
<dbReference type="InterPro" id="IPR020568">
    <property type="entry name" value="Ribosomal_Su5_D2-typ_SF"/>
</dbReference>
<keyword evidence="5 11" id="KW-0547">Nucleotide-binding</keyword>
<dbReference type="InterPro" id="IPR006206">
    <property type="entry name" value="Mevalonate/galactokinase"/>
</dbReference>
<evidence type="ECO:0000259" key="13">
    <source>
        <dbReference type="Pfam" id="PF00288"/>
    </source>
</evidence>
<feature type="site" description="Transition state stabilizer" evidence="11">
    <location>
        <position position="31"/>
    </location>
</feature>
<dbReference type="OrthoDB" id="250531at2"/>
<evidence type="ECO:0000256" key="1">
    <source>
        <dbReference type="ARBA" id="ARBA00006566"/>
    </source>
</evidence>
<dbReference type="InterPro" id="IPR019539">
    <property type="entry name" value="GalKase_N"/>
</dbReference>
<dbReference type="InterPro" id="IPR036554">
    <property type="entry name" value="GHMP_kinase_C_sf"/>
</dbReference>
<dbReference type="STRING" id="48256.CLHUN_35120"/>
<reference evidence="16 17" key="1">
    <citation type="submission" date="2017-03" db="EMBL/GenBank/DDBJ databases">
        <title>Genome sequence of Clostridium hungatei DSM 14427.</title>
        <authorList>
            <person name="Poehlein A."/>
            <person name="Daniel R."/>
        </authorList>
    </citation>
    <scope>NUCLEOTIDE SEQUENCE [LARGE SCALE GENOMIC DNA]</scope>
    <source>
        <strain evidence="16 17">DSM 14427</strain>
    </source>
</reference>
<evidence type="ECO:0000313" key="17">
    <source>
        <dbReference type="Proteomes" id="UP000191554"/>
    </source>
</evidence>
<dbReference type="InterPro" id="IPR006203">
    <property type="entry name" value="GHMP_knse_ATP-bd_CS"/>
</dbReference>
<dbReference type="Proteomes" id="UP000191554">
    <property type="component" value="Unassembled WGS sequence"/>
</dbReference>